<keyword evidence="2" id="KW-1185">Reference proteome</keyword>
<dbReference type="AlphaFoldDB" id="A0A248TIC9"/>
<dbReference type="CDD" id="cd13520">
    <property type="entry name" value="PBP2_TAXI_TRAP"/>
    <property type="match status" value="1"/>
</dbReference>
<proteinExistence type="predicted"/>
<sequence>MNFGTTFALIKLRRMLVGMKSFLWVAIIFLLSGCSNTHSEIRSSYDPYKAPSEELAVGKKSIVLATGDVSGVYYPLGTGLMTILEEYNKAAFGTRVTNASIQNAKLVSSNEVELGISMADVLYSDELSQKHLNVLTNLYRNYMQIVTSDPSIESLSDLKGKRVSLGAEGSGTRFTAERLLDAAGLSQETMDISYLSFTQSAAGMNNGTIDVAFLSSGLPNPVIEQLLEEENLTLVKVDEETSKRLNQQYEGYEWQEIPSYTYEGITEPTPTVTVQNVLYANEELSNELAYHILKGIYEHLDEWAVYHPAVANMTVEEAATNIAIPLHPGAKQYINEVGGK</sequence>
<organism evidence="1 2">
    <name type="scientific">Cytobacillus kochii</name>
    <dbReference type="NCBI Taxonomy" id="859143"/>
    <lineage>
        <taxon>Bacteria</taxon>
        <taxon>Bacillati</taxon>
        <taxon>Bacillota</taxon>
        <taxon>Bacilli</taxon>
        <taxon>Bacillales</taxon>
        <taxon>Bacillaceae</taxon>
        <taxon>Cytobacillus</taxon>
    </lineage>
</organism>
<dbReference type="KEGG" id="bko:CKF48_11765"/>
<dbReference type="PANTHER" id="PTHR42941:SF1">
    <property type="entry name" value="SLL1037 PROTEIN"/>
    <property type="match status" value="1"/>
</dbReference>
<evidence type="ECO:0000313" key="1">
    <source>
        <dbReference type="EMBL" id="ASV67925.1"/>
    </source>
</evidence>
<evidence type="ECO:0000313" key="2">
    <source>
        <dbReference type="Proteomes" id="UP000215137"/>
    </source>
</evidence>
<dbReference type="InterPro" id="IPR011852">
    <property type="entry name" value="TRAP_TAXI"/>
</dbReference>
<dbReference type="Proteomes" id="UP000215137">
    <property type="component" value="Chromosome"/>
</dbReference>
<name>A0A248TIC9_9BACI</name>
<evidence type="ECO:0008006" key="3">
    <source>
        <dbReference type="Google" id="ProtNLM"/>
    </source>
</evidence>
<reference evidence="1 2" key="1">
    <citation type="submission" date="2017-08" db="EMBL/GenBank/DDBJ databases">
        <title>Complete Genome Sequence of Bacillus kochii Oregon-R-modENCODE STRAIN BDGP4, isolated from Drosophila melanogaster gut.</title>
        <authorList>
            <person name="Wan K.H."/>
            <person name="Yu C."/>
            <person name="Park S."/>
            <person name="Hammonds A.S."/>
            <person name="Booth B.W."/>
            <person name="Celniker S.E."/>
        </authorList>
    </citation>
    <scope>NUCLEOTIDE SEQUENCE [LARGE SCALE GENOMIC DNA]</scope>
    <source>
        <strain evidence="1 2">BDGP4</strain>
    </source>
</reference>
<dbReference type="Gene3D" id="3.40.190.10">
    <property type="entry name" value="Periplasmic binding protein-like II"/>
    <property type="match status" value="2"/>
</dbReference>
<dbReference type="Pfam" id="PF16868">
    <property type="entry name" value="NMT1_3"/>
    <property type="match status" value="1"/>
</dbReference>
<dbReference type="PANTHER" id="PTHR42941">
    <property type="entry name" value="SLL1037 PROTEIN"/>
    <property type="match status" value="1"/>
</dbReference>
<protein>
    <recommendedName>
        <fullName evidence="3">C4-dicarboxylate ABC transporter substrate-binding protein</fullName>
    </recommendedName>
</protein>
<dbReference type="NCBIfam" id="TIGR02122">
    <property type="entry name" value="TRAP_TAXI"/>
    <property type="match status" value="1"/>
</dbReference>
<accession>A0A248TIC9</accession>
<gene>
    <name evidence="1" type="ORF">CKF48_11765</name>
</gene>
<dbReference type="EMBL" id="CP022983">
    <property type="protein sequence ID" value="ASV67925.1"/>
    <property type="molecule type" value="Genomic_DNA"/>
</dbReference>
<dbReference type="SUPFAM" id="SSF53850">
    <property type="entry name" value="Periplasmic binding protein-like II"/>
    <property type="match status" value="1"/>
</dbReference>